<dbReference type="Proteomes" id="UP000045824">
    <property type="component" value="Unassembled WGS sequence"/>
</dbReference>
<evidence type="ECO:0000313" key="2">
    <source>
        <dbReference type="EMBL" id="CNF58391.1"/>
    </source>
</evidence>
<sequence length="54" mass="6377">MQVELPRELVQWLDDNYPNKSRPAAIKHLIKQAMNKTNNDNSNDRGNNDREQQQ</sequence>
<feature type="region of interest" description="Disordered" evidence="1">
    <location>
        <begin position="33"/>
        <end position="54"/>
    </location>
</feature>
<proteinExistence type="predicted"/>
<name>A0A0T9M467_YERKR</name>
<evidence type="ECO:0000313" key="3">
    <source>
        <dbReference type="Proteomes" id="UP000045824"/>
    </source>
</evidence>
<organism evidence="2 3">
    <name type="scientific">Yersinia kristensenii</name>
    <dbReference type="NCBI Taxonomy" id="28152"/>
    <lineage>
        <taxon>Bacteria</taxon>
        <taxon>Pseudomonadati</taxon>
        <taxon>Pseudomonadota</taxon>
        <taxon>Gammaproteobacteria</taxon>
        <taxon>Enterobacterales</taxon>
        <taxon>Yersiniaceae</taxon>
        <taxon>Yersinia</taxon>
    </lineage>
</organism>
<reference evidence="2 3" key="1">
    <citation type="submission" date="2015-03" db="EMBL/GenBank/DDBJ databases">
        <authorList>
            <person name="Murphy D."/>
        </authorList>
    </citation>
    <scope>NUCLEOTIDE SEQUENCE [LARGE SCALE GENOMIC DNA]</scope>
    <source>
        <strain evidence="2 3">FCF326</strain>
    </source>
</reference>
<protein>
    <submittedName>
        <fullName evidence="2">Uncharacterized protein</fullName>
    </submittedName>
</protein>
<accession>A0A0T9M467</accession>
<feature type="compositionally biased region" description="Basic and acidic residues" evidence="1">
    <location>
        <begin position="42"/>
        <end position="54"/>
    </location>
</feature>
<evidence type="ECO:0000256" key="1">
    <source>
        <dbReference type="SAM" id="MobiDB-lite"/>
    </source>
</evidence>
<gene>
    <name evidence="2" type="ORF">ERS008491_04159</name>
</gene>
<dbReference type="RefSeq" id="WP_157820950.1">
    <property type="nucleotide sequence ID" value="NZ_CAWMAB010000024.1"/>
</dbReference>
<dbReference type="AlphaFoldDB" id="A0A0T9M467"/>
<dbReference type="EMBL" id="CPYI01000024">
    <property type="protein sequence ID" value="CNF58391.1"/>
    <property type="molecule type" value="Genomic_DNA"/>
</dbReference>